<feature type="domain" description="Cadherin" evidence="15">
    <location>
        <begin position="1535"/>
        <end position="1654"/>
    </location>
</feature>
<dbReference type="CDD" id="cd11304">
    <property type="entry name" value="Cadherin_repeat"/>
    <property type="match status" value="14"/>
</dbReference>
<keyword evidence="4 14" id="KW-0732">Signal</keyword>
<feature type="domain" description="Cadherin" evidence="15">
    <location>
        <begin position="49"/>
        <end position="149"/>
    </location>
</feature>
<evidence type="ECO:0000256" key="8">
    <source>
        <dbReference type="ARBA" id="ARBA00022989"/>
    </source>
</evidence>
<feature type="domain" description="Cadherin" evidence="15">
    <location>
        <begin position="845"/>
        <end position="967"/>
    </location>
</feature>
<evidence type="ECO:0000256" key="4">
    <source>
        <dbReference type="ARBA" id="ARBA00022729"/>
    </source>
</evidence>
<keyword evidence="10" id="KW-1015">Disulfide bond</keyword>
<dbReference type="EMBL" id="OV170227">
    <property type="protein sequence ID" value="CAH0728065.1"/>
    <property type="molecule type" value="Genomic_DNA"/>
</dbReference>
<dbReference type="FunFam" id="2.60.40.60:FF:000308">
    <property type="entry name" value="Cadherin 74A, isoform A"/>
    <property type="match status" value="1"/>
</dbReference>
<feature type="domain" description="Cadherin" evidence="15">
    <location>
        <begin position="609"/>
        <end position="716"/>
    </location>
</feature>
<evidence type="ECO:0000256" key="7">
    <source>
        <dbReference type="ARBA" id="ARBA00022889"/>
    </source>
</evidence>
<evidence type="ECO:0000256" key="3">
    <source>
        <dbReference type="ARBA" id="ARBA00022692"/>
    </source>
</evidence>
<keyword evidence="5" id="KW-0677">Repeat</keyword>
<dbReference type="SUPFAM" id="SSF49313">
    <property type="entry name" value="Cadherin-like"/>
    <property type="match status" value="14"/>
</dbReference>
<keyword evidence="7" id="KW-0130">Cell adhesion</keyword>
<reference evidence="16" key="1">
    <citation type="submission" date="2021-12" db="EMBL/GenBank/DDBJ databases">
        <authorList>
            <person name="Martin H S."/>
        </authorList>
    </citation>
    <scope>NUCLEOTIDE SEQUENCE</scope>
</reference>
<feature type="signal peptide" evidence="14">
    <location>
        <begin position="1"/>
        <end position="36"/>
    </location>
</feature>
<evidence type="ECO:0000256" key="9">
    <source>
        <dbReference type="ARBA" id="ARBA00023136"/>
    </source>
</evidence>
<dbReference type="Pfam" id="PF00028">
    <property type="entry name" value="Cadherin"/>
    <property type="match status" value="10"/>
</dbReference>
<evidence type="ECO:0000256" key="1">
    <source>
        <dbReference type="ARBA" id="ARBA00004251"/>
    </source>
</evidence>
<comment type="subcellular location">
    <subcellularLocation>
        <location evidence="1">Cell membrane</location>
        <topology evidence="1">Single-pass type I membrane protein</topology>
    </subcellularLocation>
</comment>
<keyword evidence="2" id="KW-0245">EGF-like domain</keyword>
<sequence>MMAEIILQRRKAASVLNEPNPLIILLILSLLQLCGAQVVNRVPHFIPQTGDMSQFSIPEDTPVGTPVYHLKGIDPDDGPLRYSISGQYFSVDSATGVVTLAKTLDREQQSSLEVIISITDEGISDTEPNTVSLRRVIPVRDVNDNPPVFHNRPYIVNISEALPVGSEIEVTPNIIVTDLDEGDNAKITVTCVTEEKGGDVEACSTFKIVTDMVTPNKYHVRLYLSAPLDYEGRAAYVVALAARDAGRPPRRAAARLAVALRDVQDAPPVFLSAPHAATVRENTPPNTSIMEIIAKDGDTANPRPVLLTLDGDSERYFRLQPERAVGRATLVTADVPLDRENDIVIQSGGVYNFFVKATELINNEVPADFTVAPITIVVSDEDDHEPAFNARALAAAAPEHAEAGSPLPALALYVDDPDLPHHARYNLSLRDVFNSEGVFTLTPDHGEGRTPISIKVNDSSKLDYDVEDEDKRMFIFDVVASVHGEEKASSRITVKLLDINDNAPIFDEPQYKFNVLENSPADLKIGDVHAKDKDYGIFGEIEYSLSGFGAEMFKTDKMNGGLFVANNLDYEMQKSYSLTMTAKDGGGKSTTVSVYVDVDDVNDNAPVFEAAEYSRTIRDGATSFEPQLIVRATDADGAAQGGGRVRYSLAAGGAGAVSVHAHSGELRLLRAAAAADTPRGEYRLVVRATDYGIPPLYNETKVYIRVGVPGNQRPIFKGNYHHYKYTGHNKEDFSLDINPMNYKASIREDAPPGHNVTAVVAHDPDGLDDLLTYHIVGGSKDNFVINEKTGLITVSNDANLDRDTNPDRYEIKVSAVDSGVPVPETATTTVFVTIEDVNDKPPAFNLTESTTYISERTKIDEVVTKIVAHDSDLTSKLKYSLLSIKAFSKAGVQLKENSNYKYKDIFKINEDSGEVLVNGTLDYSQASIVILTIKVTDVNAQINKDKQFAVTEHTVYIQPYADKNPQFTNPGWTGSNPIIHHKVKEDQPIGSTVLVLMAEDPTSGHVVSNFKVITSETGLLQVDPLSGQVVLTKHLDYEELTSPNLTLTVQATSNDGSKHSTAKIIIEVVNINDNTPVFDKELYKVSVLESTLYPEVLLTVHATDADAVLTEEDRRRGYADVRYALRGDHADLLLVDDVTGVIRVAPNKSLDREQQSVLRVTLEAADAPAGGPRRTARAALLVDVLDVDDNPPAFDKALYTAVVPENVPVGSLVVRLTATDPDEGLGGEVTYEFLDEGEAAGLFTIDAVSGEVRTRRALAGRGRTAPYRVLAGARSGRPPRDAAAALALYVGDVSANDGVPAFIAPALGEVIVVSENATIGTVVYQVVASDPDDPTQPSGQLVYSIQPSNDDAEVFAIDPERGTLRTRRALDRERRAAYTLVLVAADRGRPPQQAARVAALRVADVDDHRPHFARRALDDPPIVITTKEEVPIGTVIGTIEAIDEDIDENAEIDYVITDGNELELVRLQRTNDSKAQIISNARLDREAHSRQLLTIKCFKRGTTPPLSKSYNRLDPTEIQVLIKIIDVDDHLPEFDASNMTIGVRLNVPIDTVIATVKAIDKDPDALPIEYKIINMTFESPIKSKSLSNLTDVIVLNSSNGELKIMKNLIHYADGTFRFTVRAYNSNETDRYSDLSVEVVVVRARDLLRLAMPARRVAALRAALRPALAARRLRLQLHDAPLADTLGPCFQFRKMDTGEALTPKAMKSVIRSLGAELERVLAAHSVRNITACGAEAAARGAAAAALLAVAGALPLAALVAVLALCCMHASESIIQTHVTAKRRLRSALLAREAPAAGLAPSRLYAEPLYST</sequence>
<evidence type="ECO:0000259" key="15">
    <source>
        <dbReference type="PROSITE" id="PS50268"/>
    </source>
</evidence>
<evidence type="ECO:0000256" key="12">
    <source>
        <dbReference type="PROSITE-ProRule" id="PRU00043"/>
    </source>
</evidence>
<feature type="domain" description="Cadherin" evidence="15">
    <location>
        <begin position="389"/>
        <end position="506"/>
    </location>
</feature>
<evidence type="ECO:0000256" key="10">
    <source>
        <dbReference type="ARBA" id="ARBA00023157"/>
    </source>
</evidence>
<dbReference type="PROSITE" id="PS50268">
    <property type="entry name" value="CADHERIN_2"/>
    <property type="match status" value="14"/>
</dbReference>
<evidence type="ECO:0000256" key="11">
    <source>
        <dbReference type="ARBA" id="ARBA00023180"/>
    </source>
</evidence>
<feature type="non-terminal residue" evidence="16">
    <location>
        <position position="1810"/>
    </location>
</feature>
<dbReference type="OrthoDB" id="6491773at2759"/>
<dbReference type="FunFam" id="2.60.40.60:FF:000039">
    <property type="entry name" value="FAT atypical cadherin 3"/>
    <property type="match status" value="1"/>
</dbReference>
<feature type="transmembrane region" description="Helical" evidence="13">
    <location>
        <begin position="1740"/>
        <end position="1764"/>
    </location>
</feature>
<keyword evidence="8 13" id="KW-1133">Transmembrane helix</keyword>
<gene>
    <name evidence="16" type="ORF">BINO364_LOCUS13328</name>
</gene>
<name>A0A8J9VV50_9NEOP</name>
<dbReference type="PRINTS" id="PR00205">
    <property type="entry name" value="CADHERIN"/>
</dbReference>
<feature type="domain" description="Cadherin" evidence="15">
    <location>
        <begin position="738"/>
        <end position="844"/>
    </location>
</feature>
<dbReference type="GO" id="GO:0005509">
    <property type="term" value="F:calcium ion binding"/>
    <property type="evidence" value="ECO:0007669"/>
    <property type="project" value="UniProtKB-UniRule"/>
</dbReference>
<proteinExistence type="predicted"/>
<evidence type="ECO:0000256" key="2">
    <source>
        <dbReference type="ARBA" id="ARBA00022536"/>
    </source>
</evidence>
<dbReference type="GO" id="GO:0030154">
    <property type="term" value="P:cell differentiation"/>
    <property type="evidence" value="ECO:0007669"/>
    <property type="project" value="UniProtKB-ARBA"/>
</dbReference>
<keyword evidence="3 13" id="KW-0812">Transmembrane</keyword>
<keyword evidence="6 12" id="KW-0106">Calcium</keyword>
<organism evidence="16 17">
    <name type="scientific">Brenthis ino</name>
    <name type="common">lesser marbled fritillary</name>
    <dbReference type="NCBI Taxonomy" id="405034"/>
    <lineage>
        <taxon>Eukaryota</taxon>
        <taxon>Metazoa</taxon>
        <taxon>Ecdysozoa</taxon>
        <taxon>Arthropoda</taxon>
        <taxon>Hexapoda</taxon>
        <taxon>Insecta</taxon>
        <taxon>Pterygota</taxon>
        <taxon>Neoptera</taxon>
        <taxon>Endopterygota</taxon>
        <taxon>Lepidoptera</taxon>
        <taxon>Glossata</taxon>
        <taxon>Ditrysia</taxon>
        <taxon>Papilionoidea</taxon>
        <taxon>Nymphalidae</taxon>
        <taxon>Heliconiinae</taxon>
        <taxon>Argynnini</taxon>
        <taxon>Brenthis</taxon>
    </lineage>
</organism>
<evidence type="ECO:0000256" key="14">
    <source>
        <dbReference type="SAM" id="SignalP"/>
    </source>
</evidence>
<evidence type="ECO:0000313" key="17">
    <source>
        <dbReference type="Proteomes" id="UP000838878"/>
    </source>
</evidence>
<feature type="domain" description="Cadherin" evidence="15">
    <location>
        <begin position="150"/>
        <end position="270"/>
    </location>
</feature>
<feature type="domain" description="Cadherin" evidence="15">
    <location>
        <begin position="507"/>
        <end position="608"/>
    </location>
</feature>
<dbReference type="FunFam" id="2.60.40.60:FF:000296">
    <property type="entry name" value="Cadherin 74A, isoform A"/>
    <property type="match status" value="1"/>
</dbReference>
<feature type="domain" description="Cadherin" evidence="15">
    <location>
        <begin position="1418"/>
        <end position="1534"/>
    </location>
</feature>
<dbReference type="FunFam" id="2.60.40.60:FF:000118">
    <property type="entry name" value="protocadherin Fat 4"/>
    <property type="match status" value="1"/>
</dbReference>
<dbReference type="GO" id="GO:0007156">
    <property type="term" value="P:homophilic cell adhesion via plasma membrane adhesion molecules"/>
    <property type="evidence" value="ECO:0007669"/>
    <property type="project" value="InterPro"/>
</dbReference>
<dbReference type="InterPro" id="IPR015919">
    <property type="entry name" value="Cadherin-like_sf"/>
</dbReference>
<dbReference type="GO" id="GO:0001736">
    <property type="term" value="P:establishment of planar polarity"/>
    <property type="evidence" value="ECO:0007669"/>
    <property type="project" value="UniProtKB-ARBA"/>
</dbReference>
<dbReference type="PANTHER" id="PTHR24026:SF133">
    <property type="entry name" value="CADHERIN-RELATED FAMILY MEMBER 2"/>
    <property type="match status" value="1"/>
</dbReference>
<evidence type="ECO:0000256" key="13">
    <source>
        <dbReference type="SAM" id="Phobius"/>
    </source>
</evidence>
<evidence type="ECO:0000313" key="16">
    <source>
        <dbReference type="EMBL" id="CAH0728065.1"/>
    </source>
</evidence>
<dbReference type="InterPro" id="IPR020894">
    <property type="entry name" value="Cadherin_CS"/>
</dbReference>
<keyword evidence="17" id="KW-1185">Reference proteome</keyword>
<dbReference type="InterPro" id="IPR002126">
    <property type="entry name" value="Cadherin-like_dom"/>
</dbReference>
<evidence type="ECO:0000256" key="6">
    <source>
        <dbReference type="ARBA" id="ARBA00022837"/>
    </source>
</evidence>
<dbReference type="GO" id="GO:0005886">
    <property type="term" value="C:plasma membrane"/>
    <property type="evidence" value="ECO:0007669"/>
    <property type="project" value="UniProtKB-SubCell"/>
</dbReference>
<feature type="chain" id="PRO_5035458040" description="Cadherin domain-containing protein" evidence="14">
    <location>
        <begin position="37"/>
        <end position="1810"/>
    </location>
</feature>
<keyword evidence="9 13" id="KW-0472">Membrane</keyword>
<dbReference type="GO" id="GO:0007163">
    <property type="term" value="P:establishment or maintenance of cell polarity"/>
    <property type="evidence" value="ECO:0007669"/>
    <property type="project" value="UniProtKB-ARBA"/>
</dbReference>
<evidence type="ECO:0000256" key="5">
    <source>
        <dbReference type="ARBA" id="ARBA00022737"/>
    </source>
</evidence>
<dbReference type="SMART" id="SM00112">
    <property type="entry name" value="CA"/>
    <property type="match status" value="13"/>
</dbReference>
<keyword evidence="11" id="KW-0325">Glycoprotein</keyword>
<dbReference type="GO" id="GO:0048589">
    <property type="term" value="P:developmental growth"/>
    <property type="evidence" value="ECO:0007669"/>
    <property type="project" value="UniProtKB-ARBA"/>
</dbReference>
<dbReference type="PROSITE" id="PS00232">
    <property type="entry name" value="CADHERIN_1"/>
    <property type="match status" value="3"/>
</dbReference>
<dbReference type="GO" id="GO:0048513">
    <property type="term" value="P:animal organ development"/>
    <property type="evidence" value="ECO:0007669"/>
    <property type="project" value="UniProtKB-ARBA"/>
</dbReference>
<feature type="domain" description="Cadherin" evidence="15">
    <location>
        <begin position="975"/>
        <end position="1078"/>
    </location>
</feature>
<protein>
    <recommendedName>
        <fullName evidence="15">Cadherin domain-containing protein</fullName>
    </recommendedName>
</protein>
<feature type="domain" description="Cadherin" evidence="15">
    <location>
        <begin position="1079"/>
        <end position="1194"/>
    </location>
</feature>
<feature type="domain" description="Cadherin" evidence="15">
    <location>
        <begin position="271"/>
        <end position="388"/>
    </location>
</feature>
<feature type="domain" description="Cadherin" evidence="15">
    <location>
        <begin position="1313"/>
        <end position="1412"/>
    </location>
</feature>
<dbReference type="PANTHER" id="PTHR24026">
    <property type="entry name" value="FAT ATYPICAL CADHERIN-RELATED"/>
    <property type="match status" value="1"/>
</dbReference>
<dbReference type="GO" id="GO:0048731">
    <property type="term" value="P:system development"/>
    <property type="evidence" value="ECO:0007669"/>
    <property type="project" value="UniProtKB-ARBA"/>
</dbReference>
<dbReference type="Proteomes" id="UP000838878">
    <property type="component" value="Chromosome 7"/>
</dbReference>
<dbReference type="Gene3D" id="2.60.40.60">
    <property type="entry name" value="Cadherins"/>
    <property type="match status" value="14"/>
</dbReference>
<accession>A0A8J9VV50</accession>
<feature type="domain" description="Cadherin" evidence="15">
    <location>
        <begin position="1195"/>
        <end position="1302"/>
    </location>
</feature>